<dbReference type="KEGG" id="pdj:D0907_07595"/>
<dbReference type="Proteomes" id="UP000264605">
    <property type="component" value="Chromosome"/>
</dbReference>
<dbReference type="Gene3D" id="3.40.30.10">
    <property type="entry name" value="Glutaredoxin"/>
    <property type="match status" value="1"/>
</dbReference>
<proteinExistence type="predicted"/>
<evidence type="ECO:0000313" key="1">
    <source>
        <dbReference type="EMBL" id="AXV65131.1"/>
    </source>
</evidence>
<dbReference type="Pfam" id="PF05768">
    <property type="entry name" value="Glrx-like"/>
    <property type="match status" value="1"/>
</dbReference>
<name>A0AAD0RZA0_9GAMM</name>
<accession>A0AAD0RZA0</accession>
<dbReference type="Proteomes" id="UP000183805">
    <property type="component" value="Unassembled WGS sequence"/>
</dbReference>
<dbReference type="InterPro" id="IPR008554">
    <property type="entry name" value="Glutaredoxin-like"/>
</dbReference>
<protein>
    <submittedName>
        <fullName evidence="1">Glutaredoxin family protein</fullName>
    </submittedName>
    <submittedName>
        <fullName evidence="2">Glutaredoxin-like domain</fullName>
    </submittedName>
</protein>
<reference evidence="1 4" key="2">
    <citation type="submission" date="2018-08" db="EMBL/GenBank/DDBJ databases">
        <title>Draft genome sequence of Pseudoalteromonas donghaensis HJ51.</title>
        <authorList>
            <person name="Oh J."/>
            <person name="Roh D."/>
        </authorList>
    </citation>
    <scope>NUCLEOTIDE SEQUENCE [LARGE SCALE GENOMIC DNA]</scope>
    <source>
        <strain evidence="1 4">HJ51</strain>
    </source>
</reference>
<sequence>MAKFTLYHTDGCHLCELADELLVAAKVNFVAHDIMDDEQLISAYQTSIPVVKKENGETLYWPFDELQLAKFIADN</sequence>
<dbReference type="RefSeq" id="WP_036968675.1">
    <property type="nucleotide sequence ID" value="NZ_CP032090.1"/>
</dbReference>
<dbReference type="AlphaFoldDB" id="A0AAD0RZA0"/>
<organism evidence="1 4">
    <name type="scientific">Pseudoalteromonas lipolytica</name>
    <dbReference type="NCBI Taxonomy" id="570156"/>
    <lineage>
        <taxon>Bacteria</taxon>
        <taxon>Pseudomonadati</taxon>
        <taxon>Pseudomonadota</taxon>
        <taxon>Gammaproteobacteria</taxon>
        <taxon>Alteromonadales</taxon>
        <taxon>Pseudoalteromonadaceae</taxon>
        <taxon>Pseudoalteromonas</taxon>
    </lineage>
</organism>
<evidence type="ECO:0000313" key="2">
    <source>
        <dbReference type="EMBL" id="SFT33515.1"/>
    </source>
</evidence>
<gene>
    <name evidence="1" type="ORF">D0907_07595</name>
    <name evidence="2" type="ORF">SAMN04487854_101145</name>
</gene>
<dbReference type="EMBL" id="CP032090">
    <property type="protein sequence ID" value="AXV65131.1"/>
    <property type="molecule type" value="Genomic_DNA"/>
</dbReference>
<dbReference type="SUPFAM" id="SSF52833">
    <property type="entry name" value="Thioredoxin-like"/>
    <property type="match status" value="1"/>
</dbReference>
<dbReference type="InterPro" id="IPR036249">
    <property type="entry name" value="Thioredoxin-like_sf"/>
</dbReference>
<keyword evidence="3" id="KW-1185">Reference proteome</keyword>
<evidence type="ECO:0000313" key="3">
    <source>
        <dbReference type="Proteomes" id="UP000183805"/>
    </source>
</evidence>
<dbReference type="GeneID" id="99505320"/>
<reference evidence="2 3" key="1">
    <citation type="submission" date="2016-10" db="EMBL/GenBank/DDBJ databases">
        <authorList>
            <person name="Varghese N."/>
            <person name="Submissions S."/>
        </authorList>
    </citation>
    <scope>NUCLEOTIDE SEQUENCE [LARGE SCALE GENOMIC DNA]</scope>
    <source>
        <strain evidence="2 3">CGMCC 1.8499</strain>
    </source>
</reference>
<dbReference type="EMBL" id="FPAZ01000001">
    <property type="protein sequence ID" value="SFT33515.1"/>
    <property type="molecule type" value="Genomic_DNA"/>
</dbReference>
<evidence type="ECO:0000313" key="4">
    <source>
        <dbReference type="Proteomes" id="UP000264605"/>
    </source>
</evidence>